<comment type="caution">
    <text evidence="3">The sequence shown here is derived from an EMBL/GenBank/DDBJ whole genome shotgun (WGS) entry which is preliminary data.</text>
</comment>
<dbReference type="PROSITE" id="PS51740">
    <property type="entry name" value="SPOVT_ABRB"/>
    <property type="match status" value="1"/>
</dbReference>
<accession>A0A255XT82</accession>
<dbReference type="InterPro" id="IPR037914">
    <property type="entry name" value="SpoVT-AbrB_sf"/>
</dbReference>
<proteinExistence type="predicted"/>
<dbReference type="Proteomes" id="UP000216361">
    <property type="component" value="Unassembled WGS sequence"/>
</dbReference>
<dbReference type="AlphaFoldDB" id="A0A255XT82"/>
<keyword evidence="4" id="KW-1185">Reference proteome</keyword>
<organism evidence="3 4">
    <name type="scientific">Elstera cyanobacteriorum</name>
    <dbReference type="NCBI Taxonomy" id="2022747"/>
    <lineage>
        <taxon>Bacteria</taxon>
        <taxon>Pseudomonadati</taxon>
        <taxon>Pseudomonadota</taxon>
        <taxon>Alphaproteobacteria</taxon>
        <taxon>Rhodospirillales</taxon>
        <taxon>Rhodospirillaceae</taxon>
        <taxon>Elstera</taxon>
    </lineage>
</organism>
<dbReference type="InterPro" id="IPR007159">
    <property type="entry name" value="SpoVT-AbrB_dom"/>
</dbReference>
<name>A0A255XT82_9PROT</name>
<dbReference type="OrthoDB" id="7190022at2"/>
<keyword evidence="1" id="KW-0238">DNA-binding</keyword>
<feature type="domain" description="SpoVT-AbrB" evidence="2">
    <location>
        <begin position="2"/>
        <end position="48"/>
    </location>
</feature>
<evidence type="ECO:0000313" key="4">
    <source>
        <dbReference type="Proteomes" id="UP000216361"/>
    </source>
</evidence>
<dbReference type="GO" id="GO:0003677">
    <property type="term" value="F:DNA binding"/>
    <property type="evidence" value="ECO:0007669"/>
    <property type="project" value="UniProtKB-UniRule"/>
</dbReference>
<dbReference type="RefSeq" id="WP_094408001.1">
    <property type="nucleotide sequence ID" value="NZ_BMJZ01000001.1"/>
</dbReference>
<dbReference type="SUPFAM" id="SSF89447">
    <property type="entry name" value="AbrB/MazE/MraZ-like"/>
    <property type="match status" value="1"/>
</dbReference>
<dbReference type="Pfam" id="PF04014">
    <property type="entry name" value="MazE_antitoxin"/>
    <property type="match status" value="1"/>
</dbReference>
<evidence type="ECO:0000256" key="1">
    <source>
        <dbReference type="PROSITE-ProRule" id="PRU01076"/>
    </source>
</evidence>
<evidence type="ECO:0000313" key="3">
    <source>
        <dbReference type="EMBL" id="OYQ20178.1"/>
    </source>
</evidence>
<gene>
    <name evidence="3" type="ORF">CHR90_05570</name>
</gene>
<dbReference type="NCBIfam" id="TIGR01439">
    <property type="entry name" value="lp_hng_hel_AbrB"/>
    <property type="match status" value="1"/>
</dbReference>
<dbReference type="EMBL" id="NOXS01000029">
    <property type="protein sequence ID" value="OYQ20178.1"/>
    <property type="molecule type" value="Genomic_DNA"/>
</dbReference>
<dbReference type="SMART" id="SM00966">
    <property type="entry name" value="SpoVT_AbrB"/>
    <property type="match status" value="1"/>
</dbReference>
<protein>
    <recommendedName>
        <fullName evidence="2">SpoVT-AbrB domain-containing protein</fullName>
    </recommendedName>
</protein>
<evidence type="ECO:0000259" key="2">
    <source>
        <dbReference type="PROSITE" id="PS51740"/>
    </source>
</evidence>
<sequence length="82" mass="8752">MRVELTVTGKGQVTLKKAILDHLGVKPGDRLNIVLKPDGRVELKGGGPRRSLGSLYGALSREGVEPVSLEAMQAAIEDMATR</sequence>
<dbReference type="Gene3D" id="2.10.260.10">
    <property type="match status" value="1"/>
</dbReference>
<reference evidence="3 4" key="1">
    <citation type="submission" date="2017-07" db="EMBL/GenBank/DDBJ databases">
        <title>Elstera cyanobacteriorum sp. nov., a novel bacterium isolated from cyanobacterial aggregates in a eutrophic lake.</title>
        <authorList>
            <person name="Cai H."/>
        </authorList>
    </citation>
    <scope>NUCLEOTIDE SEQUENCE [LARGE SCALE GENOMIC DNA]</scope>
    <source>
        <strain evidence="3 4">TH019</strain>
    </source>
</reference>